<dbReference type="InterPro" id="IPR025590">
    <property type="entry name" value="DUF4348"/>
</dbReference>
<name>J9G8Z0_9ZZZZ</name>
<keyword evidence="2" id="KW-0449">Lipoprotein</keyword>
<dbReference type="Gene3D" id="3.10.450.410">
    <property type="match status" value="1"/>
</dbReference>
<dbReference type="PROSITE" id="PS51257">
    <property type="entry name" value="PROKAR_LIPOPROTEIN"/>
    <property type="match status" value="1"/>
</dbReference>
<feature type="compositionally biased region" description="Polar residues" evidence="1">
    <location>
        <begin position="34"/>
        <end position="43"/>
    </location>
</feature>
<evidence type="ECO:0000313" key="2">
    <source>
        <dbReference type="EMBL" id="EJW95934.1"/>
    </source>
</evidence>
<protein>
    <submittedName>
        <fullName evidence="2">Lipoprotein</fullName>
    </submittedName>
</protein>
<reference evidence="2" key="1">
    <citation type="journal article" date="2012" name="PLoS ONE">
        <title>Gene sets for utilization of primary and secondary nutrition supplies in the distal gut of endangered iberian lynx.</title>
        <authorList>
            <person name="Alcaide M."/>
            <person name="Messina E."/>
            <person name="Richter M."/>
            <person name="Bargiela R."/>
            <person name="Peplies J."/>
            <person name="Huws S.A."/>
            <person name="Newbold C.J."/>
            <person name="Golyshin P.N."/>
            <person name="Simon M.A."/>
            <person name="Lopez G."/>
            <person name="Yakimov M.M."/>
            <person name="Ferrer M."/>
        </authorList>
    </citation>
    <scope>NUCLEOTIDE SEQUENCE</scope>
</reference>
<comment type="caution">
    <text evidence="2">The sequence shown here is derived from an EMBL/GenBank/DDBJ whole genome shotgun (WGS) entry which is preliminary data.</text>
</comment>
<gene>
    <name evidence="2" type="ORF">EVA_15959</name>
</gene>
<feature type="region of interest" description="Disordered" evidence="1">
    <location>
        <begin position="22"/>
        <end position="49"/>
    </location>
</feature>
<organism evidence="2">
    <name type="scientific">gut metagenome</name>
    <dbReference type="NCBI Taxonomy" id="749906"/>
    <lineage>
        <taxon>unclassified sequences</taxon>
        <taxon>metagenomes</taxon>
        <taxon>organismal metagenomes</taxon>
    </lineage>
</organism>
<dbReference type="Pfam" id="PF14254">
    <property type="entry name" value="DUF4348"/>
    <property type="match status" value="1"/>
</dbReference>
<dbReference type="AlphaFoldDB" id="J9G8Z0"/>
<evidence type="ECO:0000256" key="1">
    <source>
        <dbReference type="SAM" id="MobiDB-lite"/>
    </source>
</evidence>
<accession>J9G8Z0</accession>
<proteinExistence type="predicted"/>
<sequence>MKKTVCSVAVVLMLAACGGSKVSDPQVERADTVTADSSQQMEASDSEPPYAADGLFDDFVYSYMANRAFQLERTDFPLPNRVDGKNHPIARKDWKHDWLYKKQDVYTMILDGDQSLHAEKDTAVKQVTVEWVYLEQKRVKQYLFKKRQGQWRLTGLDSQPLRRNENSDFYHFYRQFSSDPAYQLKHIENPFRFKTYDYDNFQNLEGLLDVNQWQDFKPVLPQRVITNINYGQSYANSPQRVLMICSLSGGMGCSLTFTHKKGNVDVGKPGELTGRKCCE</sequence>
<dbReference type="EMBL" id="AMCI01005539">
    <property type="protein sequence ID" value="EJW95934.1"/>
    <property type="molecule type" value="Genomic_DNA"/>
</dbReference>